<organism evidence="2 3">
    <name type="scientific">Georgenia alba</name>
    <dbReference type="NCBI Taxonomy" id="2233858"/>
    <lineage>
        <taxon>Bacteria</taxon>
        <taxon>Bacillati</taxon>
        <taxon>Actinomycetota</taxon>
        <taxon>Actinomycetes</taxon>
        <taxon>Micrococcales</taxon>
        <taxon>Bogoriellaceae</taxon>
        <taxon>Georgenia</taxon>
    </lineage>
</organism>
<evidence type="ECO:0000313" key="3">
    <source>
        <dbReference type="Proteomes" id="UP001596455"/>
    </source>
</evidence>
<comment type="caution">
    <text evidence="2">The sequence shown here is derived from an EMBL/GenBank/DDBJ whole genome shotgun (WGS) entry which is preliminary data.</text>
</comment>
<dbReference type="Proteomes" id="UP001596455">
    <property type="component" value="Unassembled WGS sequence"/>
</dbReference>
<accession>A0ABW2Q6M4</accession>
<gene>
    <name evidence="2" type="ORF">ACFQQL_03095</name>
</gene>
<evidence type="ECO:0000313" key="2">
    <source>
        <dbReference type="EMBL" id="MFC7404083.1"/>
    </source>
</evidence>
<feature type="region of interest" description="Disordered" evidence="1">
    <location>
        <begin position="147"/>
        <end position="187"/>
    </location>
</feature>
<feature type="compositionally biased region" description="Low complexity" evidence="1">
    <location>
        <begin position="157"/>
        <end position="177"/>
    </location>
</feature>
<name>A0ABW2Q6M4_9MICO</name>
<evidence type="ECO:0000256" key="1">
    <source>
        <dbReference type="SAM" id="MobiDB-lite"/>
    </source>
</evidence>
<sequence length="187" mass="19762">MTDARPVALLLGAALVAAVASPVRQNWSAEKVDDFPLSYYPMFSARRRRHGRVVHVVADHADGTTRDVPYRRLGDGGFNQVRRQVAKRASSAAGADDLAREVLARLSGDLEPPVRVRVLRSTYVYDDFFAGHRAPLRSVQLGAAEPVPAATPPPAHVVPAAPAASAAPAGPAAPVVPGGDHDERKAG</sequence>
<protein>
    <submittedName>
        <fullName evidence="2">Uncharacterized protein</fullName>
    </submittedName>
</protein>
<keyword evidence="3" id="KW-1185">Reference proteome</keyword>
<proteinExistence type="predicted"/>
<dbReference type="EMBL" id="JBHTCQ010000001">
    <property type="protein sequence ID" value="MFC7404083.1"/>
    <property type="molecule type" value="Genomic_DNA"/>
</dbReference>
<reference evidence="3" key="1">
    <citation type="journal article" date="2019" name="Int. J. Syst. Evol. Microbiol.">
        <title>The Global Catalogue of Microorganisms (GCM) 10K type strain sequencing project: providing services to taxonomists for standard genome sequencing and annotation.</title>
        <authorList>
            <consortium name="The Broad Institute Genomics Platform"/>
            <consortium name="The Broad Institute Genome Sequencing Center for Infectious Disease"/>
            <person name="Wu L."/>
            <person name="Ma J."/>
        </authorList>
    </citation>
    <scope>NUCLEOTIDE SEQUENCE [LARGE SCALE GENOMIC DNA]</scope>
    <source>
        <strain evidence="3">JCM 1490</strain>
    </source>
</reference>
<dbReference type="RefSeq" id="WP_382391144.1">
    <property type="nucleotide sequence ID" value="NZ_JBHTCQ010000001.1"/>
</dbReference>